<evidence type="ECO:0000256" key="1">
    <source>
        <dbReference type="SAM" id="MobiDB-lite"/>
    </source>
</evidence>
<dbReference type="CDD" id="cd17352">
    <property type="entry name" value="MFS_MCT_SLC16"/>
    <property type="match status" value="1"/>
</dbReference>
<feature type="compositionally biased region" description="Low complexity" evidence="1">
    <location>
        <begin position="224"/>
        <end position="233"/>
    </location>
</feature>
<dbReference type="PANTHER" id="PTHR11360">
    <property type="entry name" value="MONOCARBOXYLATE TRANSPORTER"/>
    <property type="match status" value="1"/>
</dbReference>
<dbReference type="AlphaFoldDB" id="A0A8X7BZU1"/>
<dbReference type="EMBL" id="BMAV01007260">
    <property type="protein sequence ID" value="GFY50010.1"/>
    <property type="molecule type" value="Genomic_DNA"/>
</dbReference>
<feature type="transmembrane region" description="Helical" evidence="2">
    <location>
        <begin position="300"/>
        <end position="324"/>
    </location>
</feature>
<protein>
    <submittedName>
        <fullName evidence="3">Monocarboxylate transporter 12</fullName>
    </submittedName>
</protein>
<keyword evidence="2" id="KW-0812">Transmembrane</keyword>
<dbReference type="Proteomes" id="UP000886998">
    <property type="component" value="Unassembled WGS sequence"/>
</dbReference>
<feature type="transmembrane region" description="Helical" evidence="2">
    <location>
        <begin position="147"/>
        <end position="168"/>
    </location>
</feature>
<reference evidence="3" key="1">
    <citation type="submission" date="2020-08" db="EMBL/GenBank/DDBJ databases">
        <title>Multicomponent nature underlies the extraordinary mechanical properties of spider dragline silk.</title>
        <authorList>
            <person name="Kono N."/>
            <person name="Nakamura H."/>
            <person name="Mori M."/>
            <person name="Yoshida Y."/>
            <person name="Ohtoshi R."/>
            <person name="Malay A.D."/>
            <person name="Moran D.A.P."/>
            <person name="Tomita M."/>
            <person name="Numata K."/>
            <person name="Arakawa K."/>
        </authorList>
    </citation>
    <scope>NUCLEOTIDE SEQUENCE</scope>
</reference>
<keyword evidence="2" id="KW-1133">Transmembrane helix</keyword>
<feature type="transmembrane region" description="Helical" evidence="2">
    <location>
        <begin position="90"/>
        <end position="108"/>
    </location>
</feature>
<dbReference type="InterPro" id="IPR011701">
    <property type="entry name" value="MFS"/>
</dbReference>
<feature type="transmembrane region" description="Helical" evidence="2">
    <location>
        <begin position="180"/>
        <end position="200"/>
    </location>
</feature>
<dbReference type="Gene3D" id="1.20.1250.20">
    <property type="entry name" value="MFS general substrate transporter like domains"/>
    <property type="match status" value="1"/>
</dbReference>
<keyword evidence="2" id="KW-0472">Membrane</keyword>
<evidence type="ECO:0000313" key="3">
    <source>
        <dbReference type="EMBL" id="GFY50010.1"/>
    </source>
</evidence>
<dbReference type="InterPro" id="IPR036259">
    <property type="entry name" value="MFS_trans_sf"/>
</dbReference>
<dbReference type="SUPFAM" id="SSF103473">
    <property type="entry name" value="MFS general substrate transporter"/>
    <property type="match status" value="1"/>
</dbReference>
<dbReference type="Pfam" id="PF07690">
    <property type="entry name" value="MFS_1"/>
    <property type="match status" value="1"/>
</dbReference>
<keyword evidence="4" id="KW-1185">Reference proteome</keyword>
<gene>
    <name evidence="3" type="primary">slc16a12</name>
    <name evidence="3" type="ORF">TNIN_82261</name>
</gene>
<sequence length="452" mass="50260">MPPNSGEIITPLPDPNIDGGWGWAIVVSTFTMRFIIHGIAYSTGIYFVELCEYFHTTSGAASLVMSILLGMLYGVGPIASALISKYSCRTTSLMGAAISCIGLLLSLAAPSIEYLYLTIGLMTGLGFGLLFLPTITSVALHFEKKRATAMGISSAGSGIGSLLLVPFTEWLLNYYQDWKATFLITTGIVMQCFVLSLFYCTDPFLEKRNEPTEDSLDEPKTLLSSNSSRSFESIQKADHSQDLHTVREKKINLDDSEQNATTSSMMPEKSMHSEVKKKNMCLRYSSELYETLGLSLMKDYVFLIFSLSRLLQYLGAMTPSVYLYHRATELGIATSIQASFLMSLIGASNIIGKIVLGIFADLTSWNVLYTYKICLLINGISTMMTSLITHYYTMAIYSFVFGFTKMDERSSEETRWSGLHKRTRDPNYRFAEGFVKPVCSDTEIPKSPAIYK</sequence>
<dbReference type="OrthoDB" id="6499973at2759"/>
<feature type="transmembrane region" description="Helical" evidence="2">
    <location>
        <begin position="371"/>
        <end position="392"/>
    </location>
</feature>
<feature type="transmembrane region" description="Helical" evidence="2">
    <location>
        <begin position="336"/>
        <end position="359"/>
    </location>
</feature>
<feature type="transmembrane region" description="Helical" evidence="2">
    <location>
        <begin position="114"/>
        <end position="135"/>
    </location>
</feature>
<dbReference type="PANTHER" id="PTHR11360:SF284">
    <property type="entry name" value="EG:103B4.3 PROTEIN-RELATED"/>
    <property type="match status" value="1"/>
</dbReference>
<comment type="caution">
    <text evidence="3">The sequence shown here is derived from an EMBL/GenBank/DDBJ whole genome shotgun (WGS) entry which is preliminary data.</text>
</comment>
<dbReference type="InterPro" id="IPR050327">
    <property type="entry name" value="Proton-linked_MCT"/>
</dbReference>
<evidence type="ECO:0000313" key="4">
    <source>
        <dbReference type="Proteomes" id="UP000886998"/>
    </source>
</evidence>
<name>A0A8X7BZU1_9ARAC</name>
<feature type="transmembrane region" description="Helical" evidence="2">
    <location>
        <begin position="21"/>
        <end position="48"/>
    </location>
</feature>
<accession>A0A8X7BZU1</accession>
<evidence type="ECO:0000256" key="2">
    <source>
        <dbReference type="SAM" id="Phobius"/>
    </source>
</evidence>
<dbReference type="GO" id="GO:0008028">
    <property type="term" value="F:monocarboxylic acid transmembrane transporter activity"/>
    <property type="evidence" value="ECO:0007669"/>
    <property type="project" value="TreeGrafter"/>
</dbReference>
<feature type="transmembrane region" description="Helical" evidence="2">
    <location>
        <begin position="60"/>
        <end position="83"/>
    </location>
</feature>
<organism evidence="3 4">
    <name type="scientific">Trichonephila inaurata madagascariensis</name>
    <dbReference type="NCBI Taxonomy" id="2747483"/>
    <lineage>
        <taxon>Eukaryota</taxon>
        <taxon>Metazoa</taxon>
        <taxon>Ecdysozoa</taxon>
        <taxon>Arthropoda</taxon>
        <taxon>Chelicerata</taxon>
        <taxon>Arachnida</taxon>
        <taxon>Araneae</taxon>
        <taxon>Araneomorphae</taxon>
        <taxon>Entelegynae</taxon>
        <taxon>Araneoidea</taxon>
        <taxon>Nephilidae</taxon>
        <taxon>Trichonephila</taxon>
        <taxon>Trichonephila inaurata</taxon>
    </lineage>
</organism>
<proteinExistence type="predicted"/>
<feature type="region of interest" description="Disordered" evidence="1">
    <location>
        <begin position="210"/>
        <end position="242"/>
    </location>
</feature>